<comment type="caution">
    <text evidence="1">The sequence shown here is derived from an EMBL/GenBank/DDBJ whole genome shotgun (WGS) entry which is preliminary data.</text>
</comment>
<proteinExistence type="predicted"/>
<dbReference type="AlphaFoldDB" id="A0A8J3FVQ6"/>
<evidence type="ECO:0000313" key="1">
    <source>
        <dbReference type="EMBL" id="GGM65461.1"/>
    </source>
</evidence>
<gene>
    <name evidence="1" type="ORF">GCM10012275_40020</name>
</gene>
<protein>
    <submittedName>
        <fullName evidence="1">Uncharacterized protein</fullName>
    </submittedName>
</protein>
<name>A0A8J3FVQ6_9PSEU</name>
<organism evidence="1 2">
    <name type="scientific">Longimycelium tulufanense</name>
    <dbReference type="NCBI Taxonomy" id="907463"/>
    <lineage>
        <taxon>Bacteria</taxon>
        <taxon>Bacillati</taxon>
        <taxon>Actinomycetota</taxon>
        <taxon>Actinomycetes</taxon>
        <taxon>Pseudonocardiales</taxon>
        <taxon>Pseudonocardiaceae</taxon>
        <taxon>Longimycelium</taxon>
    </lineage>
</organism>
<keyword evidence="2" id="KW-1185">Reference proteome</keyword>
<sequence>MDEDALDTAVGRGERLDIAEIRLNRLHAVPWFGAAAAECADLLAAGEQRSDDGGALGAASSVYEEGHGAIVPKGNQFPQVNCRRGHE</sequence>
<evidence type="ECO:0000313" key="2">
    <source>
        <dbReference type="Proteomes" id="UP000637578"/>
    </source>
</evidence>
<accession>A0A8J3FVQ6</accession>
<dbReference type="Proteomes" id="UP000637578">
    <property type="component" value="Unassembled WGS sequence"/>
</dbReference>
<reference evidence="1" key="1">
    <citation type="journal article" date="2014" name="Int. J. Syst. Evol. Microbiol.">
        <title>Complete genome sequence of Corynebacterium casei LMG S-19264T (=DSM 44701T), isolated from a smear-ripened cheese.</title>
        <authorList>
            <consortium name="US DOE Joint Genome Institute (JGI-PGF)"/>
            <person name="Walter F."/>
            <person name="Albersmeier A."/>
            <person name="Kalinowski J."/>
            <person name="Ruckert C."/>
        </authorList>
    </citation>
    <scope>NUCLEOTIDE SEQUENCE</scope>
    <source>
        <strain evidence="1">CGMCC 4.5737</strain>
    </source>
</reference>
<reference evidence="1" key="2">
    <citation type="submission" date="2020-09" db="EMBL/GenBank/DDBJ databases">
        <authorList>
            <person name="Sun Q."/>
            <person name="Zhou Y."/>
        </authorList>
    </citation>
    <scope>NUCLEOTIDE SEQUENCE</scope>
    <source>
        <strain evidence="1">CGMCC 4.5737</strain>
    </source>
</reference>
<dbReference type="EMBL" id="BMMK01000019">
    <property type="protein sequence ID" value="GGM65461.1"/>
    <property type="molecule type" value="Genomic_DNA"/>
</dbReference>